<sequence>MAKNKLITDNELFYAAVDLIIAAKKTLVLIQPNLSNIEHLLEKISQLRAKGVEVYIVTRPEDKDPSHKKALLFFEKAGCRIFTDPLINARIIIRDQAELLTSSAELSKTANDRFFDIGIYSNDSSLIDKALEYAEKLIRIIDKKKKTASTT</sequence>
<feature type="domain" description="Phospholipase D-like" evidence="1">
    <location>
        <begin position="18"/>
        <end position="137"/>
    </location>
</feature>
<gene>
    <name evidence="2" type="ORF">OdinLCB4_003680</name>
</gene>
<evidence type="ECO:0000313" key="2">
    <source>
        <dbReference type="EMBL" id="WEU41012.1"/>
    </source>
</evidence>
<organism evidence="2 3">
    <name type="scientific">Odinarchaeota yellowstonii (strain LCB_4)</name>
    <dbReference type="NCBI Taxonomy" id="1841599"/>
    <lineage>
        <taxon>Archaea</taxon>
        <taxon>Promethearchaeati</taxon>
        <taxon>Candidatus Odinarchaeota</taxon>
        <taxon>Candidatus Odinarchaeia</taxon>
        <taxon>Candidatus Odinarchaeales</taxon>
        <taxon>Candidatus Odinarchaeaceae</taxon>
        <taxon>Candidatus Odinarchaeum</taxon>
    </lineage>
</organism>
<reference evidence="2" key="2">
    <citation type="journal article" date="2022" name="Nat. Microbiol.">
        <title>A closed Candidatus Odinarchaeum chromosome exposes Asgard archaeal viruses.</title>
        <authorList>
            <person name="Tamarit D."/>
            <person name="Caceres E.F."/>
            <person name="Krupovic M."/>
            <person name="Nijland R."/>
            <person name="Eme L."/>
            <person name="Robinson N.P."/>
            <person name="Ettema T.J.G."/>
        </authorList>
    </citation>
    <scope>NUCLEOTIDE SEQUENCE</scope>
    <source>
        <strain evidence="2">LCB_4</strain>
    </source>
</reference>
<proteinExistence type="predicted"/>
<reference evidence="2" key="1">
    <citation type="journal article" date="2017" name="Nature">
        <title>Asgard archaea illuminate the origin of eukaryotic cellular complexity.</title>
        <authorList>
            <person name="Zaremba-Niedzwiedzka K."/>
            <person name="Caceres E.F."/>
            <person name="Saw J.H."/>
            <person name="Backstrom D."/>
            <person name="Juzokaite L."/>
            <person name="Vancaester E."/>
            <person name="Seitz K.W."/>
            <person name="Anantharaman K."/>
            <person name="Starnawski P."/>
            <person name="Kjeldsen K.U."/>
            <person name="Scott M.B."/>
            <person name="Nunoura T."/>
            <person name="Banfield J.F."/>
            <person name="Schramm A."/>
            <person name="Baker B.J."/>
            <person name="Spang A."/>
            <person name="Ettema T.J.G."/>
        </authorList>
    </citation>
    <scope>NUCLEOTIDE SEQUENCE</scope>
    <source>
        <strain evidence="2">LCB_4</strain>
    </source>
</reference>
<name>A0AAF0D3H2_ODILC</name>
<dbReference type="Gene3D" id="3.30.870.10">
    <property type="entry name" value="Endonuclease Chain A"/>
    <property type="match status" value="1"/>
</dbReference>
<evidence type="ECO:0000259" key="1">
    <source>
        <dbReference type="Pfam" id="PF13091"/>
    </source>
</evidence>
<protein>
    <recommendedName>
        <fullName evidence="1">Phospholipase D-like domain-containing protein</fullName>
    </recommendedName>
</protein>
<dbReference type="SUPFAM" id="SSF56024">
    <property type="entry name" value="Phospholipase D/nuclease"/>
    <property type="match status" value="1"/>
</dbReference>
<accession>A0AAF0D3H2</accession>
<dbReference type="InterPro" id="IPR025202">
    <property type="entry name" value="PLD-like_dom"/>
</dbReference>
<evidence type="ECO:0000313" key="3">
    <source>
        <dbReference type="Proteomes" id="UP000186851"/>
    </source>
</evidence>
<dbReference type="Pfam" id="PF13091">
    <property type="entry name" value="PLDc_2"/>
    <property type="match status" value="1"/>
</dbReference>
<dbReference type="EMBL" id="CP091871">
    <property type="protein sequence ID" value="WEU41012.1"/>
    <property type="molecule type" value="Genomic_DNA"/>
</dbReference>
<dbReference type="KEGG" id="oyw:OdinLCB4_003680"/>
<dbReference type="AlphaFoldDB" id="A0AAF0D3H2"/>
<dbReference type="Proteomes" id="UP000186851">
    <property type="component" value="Chromosome"/>
</dbReference>